<dbReference type="EMBL" id="MUKB01000073">
    <property type="protein sequence ID" value="OPX17829.1"/>
    <property type="molecule type" value="Genomic_DNA"/>
</dbReference>
<dbReference type="AlphaFoldDB" id="A0A1V4QEQ0"/>
<reference evidence="2" key="1">
    <citation type="submission" date="2017-01" db="EMBL/GenBank/DDBJ databases">
        <title>Novel pathways for hydrocarbon cycling and metabolic interdependencies in hydrothermal sediment communities.</title>
        <authorList>
            <person name="Dombrowski N."/>
            <person name="Seitz K."/>
            <person name="Teske A."/>
            <person name="Baker B."/>
        </authorList>
    </citation>
    <scope>NUCLEOTIDE SEQUENCE [LARGE SCALE GENOMIC DNA]</scope>
</reference>
<accession>A0A1V4QEQ0</accession>
<evidence type="ECO:0000313" key="2">
    <source>
        <dbReference type="Proteomes" id="UP000191663"/>
    </source>
</evidence>
<dbReference type="Proteomes" id="UP000191663">
    <property type="component" value="Unassembled WGS sequence"/>
</dbReference>
<gene>
    <name evidence="1" type="ORF">BXT86_04455</name>
</gene>
<sequence length="87" mass="10473">MATIKKLIILISIIILYCSKDNNSYKFAQYLREEQALRKRLARSPELKDSIQALQKRYQIDREKELKKLKKQPELWLKLLKGLRIEK</sequence>
<comment type="caution">
    <text evidence="1">The sequence shown here is derived from an EMBL/GenBank/DDBJ whole genome shotgun (WGS) entry which is preliminary data.</text>
</comment>
<organism evidence="1 2">
    <name type="scientific">candidate division WOR-3 bacterium 4484_100</name>
    <dbReference type="NCBI Taxonomy" id="1936077"/>
    <lineage>
        <taxon>Bacteria</taxon>
        <taxon>Bacteria division WOR-3</taxon>
    </lineage>
</organism>
<evidence type="ECO:0000313" key="1">
    <source>
        <dbReference type="EMBL" id="OPX17829.1"/>
    </source>
</evidence>
<proteinExistence type="predicted"/>
<protein>
    <submittedName>
        <fullName evidence="1">Uncharacterized protein</fullName>
    </submittedName>
</protein>
<name>A0A1V4QEQ0_UNCW3</name>